<dbReference type="InterPro" id="IPR012000">
    <property type="entry name" value="Thiamin_PyroP_enz_cen_dom"/>
</dbReference>
<dbReference type="Pfam" id="PF00205">
    <property type="entry name" value="TPP_enzyme_M"/>
    <property type="match status" value="1"/>
</dbReference>
<evidence type="ECO:0000259" key="4">
    <source>
        <dbReference type="Pfam" id="PF00205"/>
    </source>
</evidence>
<dbReference type="OMA" id="HDIFPND"/>
<dbReference type="GO" id="GO:0003984">
    <property type="term" value="F:acetolactate synthase activity"/>
    <property type="evidence" value="ECO:0007669"/>
    <property type="project" value="TreeGrafter"/>
</dbReference>
<dbReference type="InterPro" id="IPR000399">
    <property type="entry name" value="TPP-bd_CS"/>
</dbReference>
<dbReference type="RefSeq" id="WP_015787611.1">
    <property type="nucleotide sequence ID" value="NZ_CALJZO010000087.1"/>
</dbReference>
<dbReference type="CDD" id="cd07035">
    <property type="entry name" value="TPP_PYR_POX_like"/>
    <property type="match status" value="1"/>
</dbReference>
<dbReference type="AlphaFoldDB" id="A0A837D8F7"/>
<name>A0A837D8F7_9PSEU</name>
<evidence type="ECO:0000313" key="8">
    <source>
        <dbReference type="Proteomes" id="UP000030848"/>
    </source>
</evidence>
<dbReference type="InterPro" id="IPR011766">
    <property type="entry name" value="TPP_enzyme_TPP-bd"/>
</dbReference>
<evidence type="ECO:0000313" key="7">
    <source>
        <dbReference type="EMBL" id="KHF44093.1"/>
    </source>
</evidence>
<comment type="caution">
    <text evidence="7">The sequence shown here is derived from an EMBL/GenBank/DDBJ whole genome shotgun (WGS) entry which is preliminary data.</text>
</comment>
<dbReference type="PANTHER" id="PTHR18968">
    <property type="entry name" value="THIAMINE PYROPHOSPHATE ENZYMES"/>
    <property type="match status" value="1"/>
</dbReference>
<dbReference type="FunFam" id="3.40.50.970:FF:000007">
    <property type="entry name" value="Acetolactate synthase"/>
    <property type="match status" value="1"/>
</dbReference>
<dbReference type="GO" id="GO:0030976">
    <property type="term" value="F:thiamine pyrophosphate binding"/>
    <property type="evidence" value="ECO:0007669"/>
    <property type="project" value="InterPro"/>
</dbReference>
<dbReference type="SUPFAM" id="SSF52467">
    <property type="entry name" value="DHS-like NAD/FAD-binding domain"/>
    <property type="match status" value="1"/>
</dbReference>
<evidence type="ECO:0000256" key="3">
    <source>
        <dbReference type="RuleBase" id="RU362132"/>
    </source>
</evidence>
<dbReference type="PANTHER" id="PTHR18968:SF129">
    <property type="entry name" value="ACETOLACTATE SYNTHASE"/>
    <property type="match status" value="1"/>
</dbReference>
<dbReference type="CDD" id="cd00568">
    <property type="entry name" value="TPP_enzymes"/>
    <property type="match status" value="1"/>
</dbReference>
<sequence length="556" mass="59530">MSSTTAKLLLSRLREHGVEHVFGIVGREAEAILFDEVEGIDFILTRHEFTAGIMADVLARLTNRPQACFATLGPGATNLSTGVATSALDRSAVIALAAQSESHDIFPNDTHQCVDTVGLMRPLTKFAAELARPGDIVDLVDSAVSAATVEPLGPSFLSLPVNLLSAEVDAPNTPAVVSPQSPRGVVDPNWTKELDRVVPLLEQAKHPVLVVGSATIRAGAVEALRAFVDRTGIPVITTYTAKGVLPHEHPLNYGAVSGYMDGILEFPALDTLFGPVDLIIALGYDYAEDLRPPMWAHGVPKKVVRVAATPNPIPRVFRPDVDVVVDPASFLAALDRATTDMPTKQAHDIQPLRARIAELLSDSKEYSDGMRVHQVIDTMNAALPPNSTFVSDIGYFRHYGVLFAKSDQPYGFLTSAGCSSFGYGLPAAMAAQLARPDDTVFLIAGDGGFHSNSADLETAARLNLPVVMVVVNNSRNGLIELYQNKGHGRSHNPAVGFSNVDFVQLAEANGVEAVRATDRKSLASALSKGQELRRPFLIEVPITYEFSADGFTALDI</sequence>
<evidence type="ECO:0000256" key="2">
    <source>
        <dbReference type="ARBA" id="ARBA00023052"/>
    </source>
</evidence>
<protein>
    <submittedName>
        <fullName evidence="7">Decarboxylase</fullName>
    </submittedName>
</protein>
<feature type="domain" description="Thiamine pyrophosphate enzyme TPP-binding" evidence="5">
    <location>
        <begin position="392"/>
        <end position="540"/>
    </location>
</feature>
<feature type="domain" description="Thiamine pyrophosphate enzyme N-terminal TPP-binding" evidence="6">
    <location>
        <begin position="4"/>
        <end position="117"/>
    </location>
</feature>
<organism evidence="7 8">
    <name type="scientific">Saccharomonospora viridis</name>
    <dbReference type="NCBI Taxonomy" id="1852"/>
    <lineage>
        <taxon>Bacteria</taxon>
        <taxon>Bacillati</taxon>
        <taxon>Actinomycetota</taxon>
        <taxon>Actinomycetes</taxon>
        <taxon>Pseudonocardiales</taxon>
        <taxon>Pseudonocardiaceae</taxon>
        <taxon>Saccharomonospora</taxon>
    </lineage>
</organism>
<dbReference type="SUPFAM" id="SSF52518">
    <property type="entry name" value="Thiamin diphosphate-binding fold (THDP-binding)"/>
    <property type="match status" value="2"/>
</dbReference>
<dbReference type="Gene3D" id="3.40.50.970">
    <property type="match status" value="2"/>
</dbReference>
<dbReference type="PROSITE" id="PS00187">
    <property type="entry name" value="TPP_ENZYMES"/>
    <property type="match status" value="1"/>
</dbReference>
<proteinExistence type="inferred from homology"/>
<dbReference type="Gene3D" id="3.40.50.1220">
    <property type="entry name" value="TPP-binding domain"/>
    <property type="match status" value="1"/>
</dbReference>
<dbReference type="GO" id="GO:0050660">
    <property type="term" value="F:flavin adenine dinucleotide binding"/>
    <property type="evidence" value="ECO:0007669"/>
    <property type="project" value="TreeGrafter"/>
</dbReference>
<reference evidence="7 8" key="1">
    <citation type="submission" date="2014-10" db="EMBL/GenBank/DDBJ databases">
        <title>Genome sequence of Micropolyspora internatus JCM3315.</title>
        <authorList>
            <person name="Shin S.-K."/>
            <person name="Yi H."/>
        </authorList>
    </citation>
    <scope>NUCLEOTIDE SEQUENCE [LARGE SCALE GENOMIC DNA]</scope>
    <source>
        <strain evidence="7 8">JCM 3315</strain>
    </source>
</reference>
<dbReference type="InterPro" id="IPR029061">
    <property type="entry name" value="THDP-binding"/>
</dbReference>
<dbReference type="Pfam" id="PF02776">
    <property type="entry name" value="TPP_enzyme_N"/>
    <property type="match status" value="1"/>
</dbReference>
<dbReference type="GO" id="GO:0009099">
    <property type="term" value="P:L-valine biosynthetic process"/>
    <property type="evidence" value="ECO:0007669"/>
    <property type="project" value="TreeGrafter"/>
</dbReference>
<dbReference type="InterPro" id="IPR029035">
    <property type="entry name" value="DHS-like_NAD/FAD-binding_dom"/>
</dbReference>
<evidence type="ECO:0000259" key="5">
    <source>
        <dbReference type="Pfam" id="PF02775"/>
    </source>
</evidence>
<dbReference type="GO" id="GO:0000287">
    <property type="term" value="F:magnesium ion binding"/>
    <property type="evidence" value="ECO:0007669"/>
    <property type="project" value="InterPro"/>
</dbReference>
<accession>A0A837D8F7</accession>
<dbReference type="Pfam" id="PF02775">
    <property type="entry name" value="TPP_enzyme_C"/>
    <property type="match status" value="1"/>
</dbReference>
<dbReference type="InterPro" id="IPR012001">
    <property type="entry name" value="Thiamin_PyroP_enz_TPP-bd_dom"/>
</dbReference>
<dbReference type="OrthoDB" id="4494979at2"/>
<comment type="similarity">
    <text evidence="1 3">Belongs to the TPP enzyme family.</text>
</comment>
<dbReference type="GO" id="GO:0005948">
    <property type="term" value="C:acetolactate synthase complex"/>
    <property type="evidence" value="ECO:0007669"/>
    <property type="project" value="TreeGrafter"/>
</dbReference>
<dbReference type="EMBL" id="JRZE01000003">
    <property type="protein sequence ID" value="KHF44093.1"/>
    <property type="molecule type" value="Genomic_DNA"/>
</dbReference>
<evidence type="ECO:0000256" key="1">
    <source>
        <dbReference type="ARBA" id="ARBA00007812"/>
    </source>
</evidence>
<dbReference type="InterPro" id="IPR045229">
    <property type="entry name" value="TPP_enz"/>
</dbReference>
<dbReference type="Proteomes" id="UP000030848">
    <property type="component" value="Unassembled WGS sequence"/>
</dbReference>
<gene>
    <name evidence="7" type="ORF">MINT15_09750</name>
</gene>
<feature type="domain" description="Thiamine pyrophosphate enzyme central" evidence="4">
    <location>
        <begin position="194"/>
        <end position="334"/>
    </location>
</feature>
<evidence type="ECO:0000259" key="6">
    <source>
        <dbReference type="Pfam" id="PF02776"/>
    </source>
</evidence>
<dbReference type="GO" id="GO:0009097">
    <property type="term" value="P:isoleucine biosynthetic process"/>
    <property type="evidence" value="ECO:0007669"/>
    <property type="project" value="TreeGrafter"/>
</dbReference>
<keyword evidence="2 3" id="KW-0786">Thiamine pyrophosphate</keyword>